<evidence type="ECO:0000256" key="1">
    <source>
        <dbReference type="SAM" id="SignalP"/>
    </source>
</evidence>
<feature type="chain" id="PRO_5042827534" evidence="1">
    <location>
        <begin position="19"/>
        <end position="400"/>
    </location>
</feature>
<evidence type="ECO:0000313" key="3">
    <source>
        <dbReference type="Proteomes" id="UP001381693"/>
    </source>
</evidence>
<dbReference type="Proteomes" id="UP001381693">
    <property type="component" value="Unassembled WGS sequence"/>
</dbReference>
<sequence length="400" mass="45008">MNACLAALLFFTSGFCLFQHDLKYIGPWNDISSHKRTPKLQMNHFADNTLSLHGMWQHRPSDFLPHLTSRKRPHFPIWSQTPGVLASQNSESRASRPIPYQDPMVAPLPTGIMDILPKTISKVMNTYGRSPSGTSTTTAWPPVIWFPNQNADCEQDSRGGDGFSTFSLLALAMSVTNLVGILANNANNNINNNNNDNNVNNNNVQDANENNANNNDNIFTMITFGGGRRKKRNIMEKELPIYQREHLLDNDTNGDKRDLHEKRNRGTPAHECWLDNEYEKVTAEEIAAVVSLTFIRAQIQAMITDNPDCLYRSFCRANADAVEWGGIAEVLAEALSSAHIKWISMRRVPGTNTTALAEAAFVGRASNSGSRLCHRRYQCPMHIQKFLDDDEAMMRQLFKQ</sequence>
<comment type="caution">
    <text evidence="2">The sequence shown here is derived from an EMBL/GenBank/DDBJ whole genome shotgun (WGS) entry which is preliminary data.</text>
</comment>
<dbReference type="AlphaFoldDB" id="A0AAN8WU47"/>
<organism evidence="2 3">
    <name type="scientific">Halocaridina rubra</name>
    <name type="common">Hawaiian red shrimp</name>
    <dbReference type="NCBI Taxonomy" id="373956"/>
    <lineage>
        <taxon>Eukaryota</taxon>
        <taxon>Metazoa</taxon>
        <taxon>Ecdysozoa</taxon>
        <taxon>Arthropoda</taxon>
        <taxon>Crustacea</taxon>
        <taxon>Multicrustacea</taxon>
        <taxon>Malacostraca</taxon>
        <taxon>Eumalacostraca</taxon>
        <taxon>Eucarida</taxon>
        <taxon>Decapoda</taxon>
        <taxon>Pleocyemata</taxon>
        <taxon>Caridea</taxon>
        <taxon>Atyoidea</taxon>
        <taxon>Atyidae</taxon>
        <taxon>Halocaridina</taxon>
    </lineage>
</organism>
<feature type="signal peptide" evidence="1">
    <location>
        <begin position="1"/>
        <end position="18"/>
    </location>
</feature>
<accession>A0AAN8WU47</accession>
<name>A0AAN8WU47_HALRR</name>
<keyword evidence="3" id="KW-1185">Reference proteome</keyword>
<keyword evidence="1" id="KW-0732">Signal</keyword>
<proteinExistence type="predicted"/>
<protein>
    <submittedName>
        <fullName evidence="2">Uncharacterized protein</fullName>
    </submittedName>
</protein>
<dbReference type="EMBL" id="JAXCGZ010013576">
    <property type="protein sequence ID" value="KAK7072267.1"/>
    <property type="molecule type" value="Genomic_DNA"/>
</dbReference>
<gene>
    <name evidence="2" type="ORF">SK128_020750</name>
</gene>
<reference evidence="2 3" key="1">
    <citation type="submission" date="2023-11" db="EMBL/GenBank/DDBJ databases">
        <title>Halocaridina rubra genome assembly.</title>
        <authorList>
            <person name="Smith C."/>
        </authorList>
    </citation>
    <scope>NUCLEOTIDE SEQUENCE [LARGE SCALE GENOMIC DNA]</scope>
    <source>
        <strain evidence="2">EP-1</strain>
        <tissue evidence="2">Whole</tissue>
    </source>
</reference>
<evidence type="ECO:0000313" key="2">
    <source>
        <dbReference type="EMBL" id="KAK7072267.1"/>
    </source>
</evidence>